<reference evidence="1" key="1">
    <citation type="journal article" date="2014" name="Sci. Rep.">
        <title>Minimally destructive sampling of type specimens of Pyropia (Bangiales, Rhodophyta) recovers complete plastid and mitochondrial genomes.</title>
        <authorList>
            <person name="Hughey J.R."/>
            <person name="Gabrielson P.W."/>
            <person name="Rohmer L."/>
            <person name="Tortolani J."/>
            <person name="Silva M."/>
            <person name="Miller K.A."/>
            <person name="Young J.D."/>
            <person name="Martell C."/>
            <person name="Ruediger E."/>
        </authorList>
    </citation>
    <scope>NUCLEOTIDE SEQUENCE</scope>
</reference>
<dbReference type="EMBL" id="KJ776836">
    <property type="protein sequence ID" value="AIA21263.1"/>
    <property type="molecule type" value="Genomic_DNA"/>
</dbReference>
<proteinExistence type="predicted"/>
<evidence type="ECO:0000313" key="1">
    <source>
        <dbReference type="EMBL" id="AIA21263.1"/>
    </source>
</evidence>
<organism evidence="1">
    <name type="scientific">Pyropia kanakaensis</name>
    <dbReference type="NCBI Taxonomy" id="139729"/>
    <lineage>
        <taxon>Eukaryota</taxon>
        <taxon>Rhodophyta</taxon>
        <taxon>Bangiophyceae</taxon>
        <taxon>Bangiales</taxon>
        <taxon>Bangiaceae</taxon>
        <taxon>Pyropia</taxon>
    </lineage>
</organism>
<dbReference type="AlphaFoldDB" id="A0A059XGJ1"/>
<dbReference type="Gene3D" id="3.10.20.310">
    <property type="entry name" value="membrane protein fhac"/>
    <property type="match status" value="1"/>
</dbReference>
<protein>
    <submittedName>
        <fullName evidence="1">Uncharacterized protein</fullName>
    </submittedName>
</protein>
<gene>
    <name evidence="1" type="primary">orf621</name>
</gene>
<sequence>MYTKEIIDIFIVPNKVLKRVYIYNKKEKLIAHSFLIKLFEKQIGYPKNFVKLNLTISRIMKWYSDRGYQWSLVEIKQANDSSSIILDIHEGVVKTITTEYYTLSSRKIHGISNTKSLEHYLGVKIGVPLNINFLQKKINYLKDNQLVGNIIYSIERSKNDSMSLDIKFQIQELRDKEILVMTERLSKTYPTICPTSDLLGQYYSFSNWLLNSHIASLSTSKLEACYFNHTTNFQYIYNNTSSLIHILTCSTSYGKTLVSDYLNLQNLLRSTRKNSIGFRLYLRNLVYTKSLCIFNIKFVQNGLNIKILYLNPALINNQNFCFQVAIQIIQQYCTDIHSTSYLHSTKGDFKQYIFENVFTYNFTSSFSISEKILLSKDIYIDSIFYNSENVRLSSNNKNQAISNYDIFRQNTKLFYQEFLTLLLSIRYQNFNSIDWPLKGHLFEAKSFYFAPFQNSSFSHYSLPNNYKKLFFHKIYLRQVSHFNLPLYFTNNLNHILISAMKCQSNLNMENIYLLLSEDSTKLTLYKSILNFSIKVRLEYLIPISKSIRISIFYNYLDCFLIKPSKGLTYIWQDLTNPKRIQSFLLEKSSCGFGIQLKLPIKQMPPLSIEYTVNSGRHFCIYLHIYYQR</sequence>
<geneLocation type="plastid" evidence="1"/>
<keyword evidence="1" id="KW-0934">Plastid</keyword>
<name>A0A059XGJ1_9RHOD</name>
<accession>A0A059XGJ1</accession>